<protein>
    <recommendedName>
        <fullName evidence="1">Ribonuclease H1 N-terminal domain-containing protein</fullName>
    </recommendedName>
</protein>
<gene>
    <name evidence="2" type="ORF">DFH07DRAFT_754059</name>
</gene>
<dbReference type="InterPro" id="IPR037056">
    <property type="entry name" value="RNase_H1_N_sf"/>
</dbReference>
<dbReference type="InterPro" id="IPR009027">
    <property type="entry name" value="Ribosomal_bL9/RNase_H1_N"/>
</dbReference>
<dbReference type="Gene3D" id="3.40.970.10">
    <property type="entry name" value="Ribonuclease H1, N-terminal domain"/>
    <property type="match status" value="1"/>
</dbReference>
<name>A0AAD7I6D2_9AGAR</name>
<dbReference type="AlphaFoldDB" id="A0AAD7I6D2"/>
<accession>A0AAD7I6D2</accession>
<proteinExistence type="predicted"/>
<comment type="caution">
    <text evidence="2">The sequence shown here is derived from an EMBL/GenBank/DDBJ whole genome shotgun (WGS) entry which is preliminary data.</text>
</comment>
<feature type="domain" description="Ribonuclease H1 N-terminal" evidence="1">
    <location>
        <begin position="136"/>
        <end position="176"/>
    </location>
</feature>
<feature type="domain" description="Ribonuclease H1 N-terminal" evidence="1">
    <location>
        <begin position="54"/>
        <end position="94"/>
    </location>
</feature>
<keyword evidence="3" id="KW-1185">Reference proteome</keyword>
<sequence length="197" mass="20689">MPQPSREYTISSPGKTTLCATNWFHASALVKEARGAVARRANKSTRSKPTSGTYAVFFGGEVGVFEAWEDTQWSITGHGLALFSGFPNVQAATAALKYAGWTAGSQSPPTTAAYVPAPGPCADNPLNVGAAGTGVWYAVCKGVTPGIYRSYLECGLNVSGIKGALFSTFNTREEAEGVLAEAQDAGWVEAIHRLVPL</sequence>
<dbReference type="EMBL" id="JARJLG010000157">
    <property type="protein sequence ID" value="KAJ7735075.1"/>
    <property type="molecule type" value="Genomic_DNA"/>
</dbReference>
<evidence type="ECO:0000259" key="1">
    <source>
        <dbReference type="Pfam" id="PF01693"/>
    </source>
</evidence>
<evidence type="ECO:0000313" key="3">
    <source>
        <dbReference type="Proteomes" id="UP001215280"/>
    </source>
</evidence>
<reference evidence="2" key="1">
    <citation type="submission" date="2023-03" db="EMBL/GenBank/DDBJ databases">
        <title>Massive genome expansion in bonnet fungi (Mycena s.s.) driven by repeated elements and novel gene families across ecological guilds.</title>
        <authorList>
            <consortium name="Lawrence Berkeley National Laboratory"/>
            <person name="Harder C.B."/>
            <person name="Miyauchi S."/>
            <person name="Viragh M."/>
            <person name="Kuo A."/>
            <person name="Thoen E."/>
            <person name="Andreopoulos B."/>
            <person name="Lu D."/>
            <person name="Skrede I."/>
            <person name="Drula E."/>
            <person name="Henrissat B."/>
            <person name="Morin E."/>
            <person name="Kohler A."/>
            <person name="Barry K."/>
            <person name="LaButti K."/>
            <person name="Morin E."/>
            <person name="Salamov A."/>
            <person name="Lipzen A."/>
            <person name="Mereny Z."/>
            <person name="Hegedus B."/>
            <person name="Baldrian P."/>
            <person name="Stursova M."/>
            <person name="Weitz H."/>
            <person name="Taylor A."/>
            <person name="Grigoriev I.V."/>
            <person name="Nagy L.G."/>
            <person name="Martin F."/>
            <person name="Kauserud H."/>
        </authorList>
    </citation>
    <scope>NUCLEOTIDE SEQUENCE</scope>
    <source>
        <strain evidence="2">CBHHK188m</strain>
    </source>
</reference>
<organism evidence="2 3">
    <name type="scientific">Mycena maculata</name>
    <dbReference type="NCBI Taxonomy" id="230809"/>
    <lineage>
        <taxon>Eukaryota</taxon>
        <taxon>Fungi</taxon>
        <taxon>Dikarya</taxon>
        <taxon>Basidiomycota</taxon>
        <taxon>Agaricomycotina</taxon>
        <taxon>Agaricomycetes</taxon>
        <taxon>Agaricomycetidae</taxon>
        <taxon>Agaricales</taxon>
        <taxon>Marasmiineae</taxon>
        <taxon>Mycenaceae</taxon>
        <taxon>Mycena</taxon>
    </lineage>
</organism>
<dbReference type="Proteomes" id="UP001215280">
    <property type="component" value="Unassembled WGS sequence"/>
</dbReference>
<dbReference type="Pfam" id="PF01693">
    <property type="entry name" value="Cauli_VI"/>
    <property type="match status" value="2"/>
</dbReference>
<dbReference type="InterPro" id="IPR011320">
    <property type="entry name" value="RNase_H1_N"/>
</dbReference>
<evidence type="ECO:0000313" key="2">
    <source>
        <dbReference type="EMBL" id="KAJ7735075.1"/>
    </source>
</evidence>
<dbReference type="SUPFAM" id="SSF55658">
    <property type="entry name" value="L9 N-domain-like"/>
    <property type="match status" value="2"/>
</dbReference>